<keyword evidence="3 5" id="KW-0371">Homeobox</keyword>
<dbReference type="Pfam" id="PF05920">
    <property type="entry name" value="Homeobox_KN"/>
    <property type="match status" value="1"/>
</dbReference>
<proteinExistence type="inferred from homology"/>
<accession>R7UQU2</accession>
<evidence type="ECO:0000256" key="5">
    <source>
        <dbReference type="PROSITE-ProRule" id="PRU00108"/>
    </source>
</evidence>
<dbReference type="InterPro" id="IPR009057">
    <property type="entry name" value="Homeodomain-like_sf"/>
</dbReference>
<name>R7UQU2_CAPTE</name>
<evidence type="ECO:0000256" key="6">
    <source>
        <dbReference type="SAM" id="MobiDB-lite"/>
    </source>
</evidence>
<keyword evidence="4 5" id="KW-0539">Nucleus</keyword>
<reference evidence="10" key="1">
    <citation type="submission" date="2012-12" db="EMBL/GenBank/DDBJ databases">
        <authorList>
            <person name="Hellsten U."/>
            <person name="Grimwood J."/>
            <person name="Chapman J.A."/>
            <person name="Shapiro H."/>
            <person name="Aerts A."/>
            <person name="Otillar R.P."/>
            <person name="Terry A.Y."/>
            <person name="Boore J.L."/>
            <person name="Simakov O."/>
            <person name="Marletaz F."/>
            <person name="Cho S.-J."/>
            <person name="Edsinger-Gonzales E."/>
            <person name="Havlak P."/>
            <person name="Kuo D.-H."/>
            <person name="Larsson T."/>
            <person name="Lv J."/>
            <person name="Arendt D."/>
            <person name="Savage R."/>
            <person name="Osoegawa K."/>
            <person name="de Jong P."/>
            <person name="Lindberg D.R."/>
            <person name="Seaver E.C."/>
            <person name="Weisblat D.A."/>
            <person name="Putnam N.H."/>
            <person name="Grigoriev I.V."/>
            <person name="Rokhsar D.S."/>
        </authorList>
    </citation>
    <scope>NUCLEOTIDE SEQUENCE</scope>
    <source>
        <strain evidence="10">I ESC-2004</strain>
    </source>
</reference>
<feature type="region of interest" description="Disordered" evidence="6">
    <location>
        <begin position="28"/>
        <end position="47"/>
    </location>
</feature>
<dbReference type="GO" id="GO:0005634">
    <property type="term" value="C:nucleus"/>
    <property type="evidence" value="ECO:0007669"/>
    <property type="project" value="UniProtKB-SubCell"/>
</dbReference>
<feature type="region of interest" description="Disordered" evidence="6">
    <location>
        <begin position="213"/>
        <end position="274"/>
    </location>
</feature>
<comment type="subcellular location">
    <subcellularLocation>
        <location evidence="5">Nucleus</location>
    </subcellularLocation>
</comment>
<dbReference type="InterPro" id="IPR050224">
    <property type="entry name" value="TALE_homeobox"/>
</dbReference>
<sequence length="444" mass="48840">MESSQQQLQQLQQQLQHFQPHAMVQPLQPPQVQEAHSTTSGLEGKAGDLEGDKKAIYRHPLFPLMALLFEKCERATQTPDCPSADSFDVDIQAFVQHQEQDQKPFFSEDPELDNVMVKAIQVLRIHLLELEKVSDLCQDFCNRYTACLKGKLHSENLLRQDGSANDPDSTNPELAFDNHQTNLAQGQVMSGGRVFQMVQTAQGLIAHPLVNGSPVSSSSIQGSTPLSQIGVQGSPPNTMNPMNSPIDGLHSPSDLGDDDFSDDKNKNKRGVLPKQATQVMKKWLFQHIMHPYPSEDEKRQIAGQTNLTLLQVNNWFINARRRILQPMLDASLPEGSKPKKNKQQSRPPQRFWPDNLANLQSPDGHASSQSSSSPNSQGNFSGDDDSDSVDVPTPQDIFLPPGVTVTSDCKIIPTPTLNFIGASDGMPPSMSASSMPALLPMLNA</sequence>
<organism evidence="8">
    <name type="scientific">Capitella teleta</name>
    <name type="common">Polychaete worm</name>
    <dbReference type="NCBI Taxonomy" id="283909"/>
    <lineage>
        <taxon>Eukaryota</taxon>
        <taxon>Metazoa</taxon>
        <taxon>Spiralia</taxon>
        <taxon>Lophotrochozoa</taxon>
        <taxon>Annelida</taxon>
        <taxon>Polychaeta</taxon>
        <taxon>Sedentaria</taxon>
        <taxon>Scolecida</taxon>
        <taxon>Capitellidae</taxon>
        <taxon>Capitella</taxon>
    </lineage>
</organism>
<feature type="domain" description="Homeobox" evidence="7">
    <location>
        <begin position="263"/>
        <end position="326"/>
    </location>
</feature>
<dbReference type="PROSITE" id="PS50071">
    <property type="entry name" value="HOMEOBOX_2"/>
    <property type="match status" value="1"/>
</dbReference>
<dbReference type="GO" id="GO:0006355">
    <property type="term" value="P:regulation of DNA-templated transcription"/>
    <property type="evidence" value="ECO:0007669"/>
    <property type="project" value="InterPro"/>
</dbReference>
<protein>
    <recommendedName>
        <fullName evidence="7">Homeobox domain-containing protein</fullName>
    </recommendedName>
</protein>
<dbReference type="InterPro" id="IPR032453">
    <property type="entry name" value="PKNOX/Meis_N"/>
</dbReference>
<evidence type="ECO:0000313" key="8">
    <source>
        <dbReference type="EMBL" id="ELU05786.1"/>
    </source>
</evidence>
<feature type="DNA-binding region" description="Homeobox" evidence="5">
    <location>
        <begin position="265"/>
        <end position="327"/>
    </location>
</feature>
<evidence type="ECO:0000256" key="3">
    <source>
        <dbReference type="ARBA" id="ARBA00023155"/>
    </source>
</evidence>
<dbReference type="InterPro" id="IPR001356">
    <property type="entry name" value="HD"/>
</dbReference>
<keyword evidence="10" id="KW-1185">Reference proteome</keyword>
<dbReference type="EnsemblMetazoa" id="CapteT221385">
    <property type="protein sequence ID" value="CapteP221385"/>
    <property type="gene ID" value="CapteG221385"/>
</dbReference>
<dbReference type="CDD" id="cd00086">
    <property type="entry name" value="homeodomain"/>
    <property type="match status" value="1"/>
</dbReference>
<evidence type="ECO:0000256" key="4">
    <source>
        <dbReference type="ARBA" id="ARBA00023242"/>
    </source>
</evidence>
<feature type="region of interest" description="Disordered" evidence="6">
    <location>
        <begin position="330"/>
        <end position="402"/>
    </location>
</feature>
<dbReference type="HOGENOM" id="CLU_023139_0_0_1"/>
<dbReference type="EMBL" id="AMQN01007710">
    <property type="status" value="NOT_ANNOTATED_CDS"/>
    <property type="molecule type" value="Genomic_DNA"/>
</dbReference>
<keyword evidence="2 5" id="KW-0238">DNA-binding</keyword>
<dbReference type="OMA" id="QHVTMPD"/>
<dbReference type="Pfam" id="PF16493">
    <property type="entry name" value="Meis_PKNOX_N"/>
    <property type="match status" value="1"/>
</dbReference>
<dbReference type="EMBL" id="KB301235">
    <property type="protein sequence ID" value="ELU05786.1"/>
    <property type="molecule type" value="Genomic_DNA"/>
</dbReference>
<evidence type="ECO:0000256" key="1">
    <source>
        <dbReference type="ARBA" id="ARBA00009661"/>
    </source>
</evidence>
<gene>
    <name evidence="8" type="ORF">CAPTEDRAFT_221385</name>
</gene>
<feature type="compositionally biased region" description="Low complexity" evidence="6">
    <location>
        <begin position="213"/>
        <end position="223"/>
    </location>
</feature>
<feature type="compositionally biased region" description="Polar residues" evidence="6">
    <location>
        <begin position="30"/>
        <end position="41"/>
    </location>
</feature>
<dbReference type="SMART" id="SM00389">
    <property type="entry name" value="HOX"/>
    <property type="match status" value="1"/>
</dbReference>
<dbReference type="PANTHER" id="PTHR11850">
    <property type="entry name" value="HOMEOBOX PROTEIN TRANSCRIPTION FACTORS"/>
    <property type="match status" value="1"/>
</dbReference>
<reference evidence="9" key="3">
    <citation type="submission" date="2015-06" db="UniProtKB">
        <authorList>
            <consortium name="EnsemblMetazoa"/>
        </authorList>
    </citation>
    <scope>IDENTIFICATION</scope>
</reference>
<feature type="non-terminal residue" evidence="8">
    <location>
        <position position="444"/>
    </location>
</feature>
<evidence type="ECO:0000313" key="10">
    <source>
        <dbReference type="Proteomes" id="UP000014760"/>
    </source>
</evidence>
<evidence type="ECO:0000256" key="2">
    <source>
        <dbReference type="ARBA" id="ARBA00023125"/>
    </source>
</evidence>
<feature type="compositionally biased region" description="Low complexity" evidence="6">
    <location>
        <begin position="234"/>
        <end position="245"/>
    </location>
</feature>
<dbReference type="FunFam" id="1.10.10.60:FF:000004">
    <property type="entry name" value="Meis2 homeobox isoform 2c"/>
    <property type="match status" value="1"/>
</dbReference>
<reference evidence="8 10" key="2">
    <citation type="journal article" date="2013" name="Nature">
        <title>Insights into bilaterian evolution from three spiralian genomes.</title>
        <authorList>
            <person name="Simakov O."/>
            <person name="Marletaz F."/>
            <person name="Cho S.J."/>
            <person name="Edsinger-Gonzales E."/>
            <person name="Havlak P."/>
            <person name="Hellsten U."/>
            <person name="Kuo D.H."/>
            <person name="Larsson T."/>
            <person name="Lv J."/>
            <person name="Arendt D."/>
            <person name="Savage R."/>
            <person name="Osoegawa K."/>
            <person name="de Jong P."/>
            <person name="Grimwood J."/>
            <person name="Chapman J.A."/>
            <person name="Shapiro H."/>
            <person name="Aerts A."/>
            <person name="Otillar R.P."/>
            <person name="Terry A.Y."/>
            <person name="Boore J.L."/>
            <person name="Grigoriev I.V."/>
            <person name="Lindberg D.R."/>
            <person name="Seaver E.C."/>
            <person name="Weisblat D.A."/>
            <person name="Putnam N.H."/>
            <person name="Rokhsar D.S."/>
        </authorList>
    </citation>
    <scope>NUCLEOTIDE SEQUENCE</scope>
    <source>
        <strain evidence="8 10">I ESC-2004</strain>
    </source>
</reference>
<dbReference type="Gene3D" id="1.10.10.60">
    <property type="entry name" value="Homeodomain-like"/>
    <property type="match status" value="1"/>
</dbReference>
<evidence type="ECO:0000313" key="9">
    <source>
        <dbReference type="EnsemblMetazoa" id="CapteP221385"/>
    </source>
</evidence>
<dbReference type="OrthoDB" id="10056939at2759"/>
<evidence type="ECO:0000259" key="7">
    <source>
        <dbReference type="PROSITE" id="PS50071"/>
    </source>
</evidence>
<dbReference type="STRING" id="283909.R7UQU2"/>
<dbReference type="AlphaFoldDB" id="R7UQU2"/>
<dbReference type="Proteomes" id="UP000014760">
    <property type="component" value="Unassembled WGS sequence"/>
</dbReference>
<dbReference type="GO" id="GO:0003677">
    <property type="term" value="F:DNA binding"/>
    <property type="evidence" value="ECO:0007669"/>
    <property type="project" value="UniProtKB-UniRule"/>
</dbReference>
<comment type="similarity">
    <text evidence="1">Belongs to the TALE/MEIS homeobox family.</text>
</comment>
<dbReference type="SUPFAM" id="SSF46689">
    <property type="entry name" value="Homeodomain-like"/>
    <property type="match status" value="1"/>
</dbReference>
<dbReference type="InterPro" id="IPR008422">
    <property type="entry name" value="KN_HD"/>
</dbReference>
<feature type="compositionally biased region" description="Low complexity" evidence="6">
    <location>
        <begin position="367"/>
        <end position="381"/>
    </location>
</feature>